<keyword evidence="3 8" id="KW-1134">Transmembrane beta strand</keyword>
<evidence type="ECO:0000313" key="13">
    <source>
        <dbReference type="EMBL" id="WQD38301.1"/>
    </source>
</evidence>
<keyword evidence="13" id="KW-0675">Receptor</keyword>
<feature type="region of interest" description="Disordered" evidence="10">
    <location>
        <begin position="515"/>
        <end position="537"/>
    </location>
</feature>
<evidence type="ECO:0000256" key="7">
    <source>
        <dbReference type="ARBA" id="ARBA00023237"/>
    </source>
</evidence>
<feature type="domain" description="TonB-dependent receptor plug" evidence="12">
    <location>
        <begin position="134"/>
        <end position="239"/>
    </location>
</feature>
<dbReference type="SUPFAM" id="SSF56935">
    <property type="entry name" value="Porins"/>
    <property type="match status" value="1"/>
</dbReference>
<dbReference type="RefSeq" id="WP_114791069.1">
    <property type="nucleotide sequence ID" value="NZ_CP139960.1"/>
</dbReference>
<dbReference type="Gene3D" id="2.40.170.20">
    <property type="entry name" value="TonB-dependent receptor, beta-barrel domain"/>
    <property type="match status" value="1"/>
</dbReference>
<dbReference type="NCBIfam" id="TIGR04057">
    <property type="entry name" value="SusC_RagA_signa"/>
    <property type="match status" value="1"/>
</dbReference>
<dbReference type="Proteomes" id="UP001325680">
    <property type="component" value="Chromosome"/>
</dbReference>
<evidence type="ECO:0000256" key="10">
    <source>
        <dbReference type="SAM" id="MobiDB-lite"/>
    </source>
</evidence>
<dbReference type="Gene3D" id="2.60.40.1120">
    <property type="entry name" value="Carboxypeptidase-like, regulatory domain"/>
    <property type="match status" value="1"/>
</dbReference>
<dbReference type="InterPro" id="IPR023996">
    <property type="entry name" value="TonB-dep_OMP_SusC/RagA"/>
</dbReference>
<dbReference type="InterPro" id="IPR037066">
    <property type="entry name" value="Plug_dom_sf"/>
</dbReference>
<evidence type="ECO:0000256" key="2">
    <source>
        <dbReference type="ARBA" id="ARBA00022448"/>
    </source>
</evidence>
<sequence>MIQQPNENCLSVADSQWSGVLRLLSFGLALFLCTLTSFAQQTGRDISGKVVSANGEPIAGATVSIKGTSNAVVSDNDGSFSISIPENAVLVISSVGYKELEVTTAGLTDFNFTMTPSTQAMDDIVVVGYTAQRKSTITGAAASVNMADLSTRRVPDVGQLLQGNVAGVQVTQSTGAPGDGIEIRIRGNGTIGNNNPLYIVDGIPSREINFVNPQDIESITVLKDAAAAAIYGSRAASGVVVITTKGGKKGKPAIELNYFTGFHKVANLPTMLNGSQYMDKMEESWNNSGNTGTNPYTTDKARTDLANTNWLDELFTTGRSQNVAITASGGDESVQYLISGGYYKQNGIVIYDNDQYERINFRSNVIGNLTNRLKVGANLQITNIRQDKISSSGDAPGIIRHAFLRPPVISVFKDPSDPTYSPEDPYTDLPFFYRNVQANGGSWNGSANRYEFSANPIALAYFTNDKRVNLKTFGNAFAEYAFLANKELKFRTNFGIDLNMLHNKAFNQNFGDVDGGGADGDKGMGRQNRPNSLNENRGQETTITWNNTLQYTKRITDHNFSILGGTEYIQNRASSLGASRARFEYTQPTFQYMDFGGTAKDLWNSGTASEWALFSLFGSANYNYRNKYFVTASLRADASSRFSPENQWGYFPSVSAGWRISQESFMDNVSWISDLKLRASTGTLGNQEIDNYTYLTLLRKNGEQYLISRYGNPDLKWESTRQDNIGLDLGLLKNKLTFTFDYFKKTTSDILLPRSLPALVGNVSATMVNAGTVINKGFEASVSYDNTSRDFTYGISANIATLKNEVTKLHPNLPNLTGPVTKTEAGYPLNSYFGYVMEGIYQNSSEIATHLHGVSSPSQVPGDIRFKDLNGDGVINDNDRTHIGNPNPRLVYGANFRLGYKGLDLSFLFQGVAGVERYNDLKKIIDYDSRPFNHTIATLGAWNGEGSTNSMPRSTFQDNGSSQVSSIFVEDASYLRLKNIELGYDLGRVVKPGTVFQNCRLYVSAQNLFTVTKYTGLDPESTALIDQGTYPQSRNVMMGINVRF</sequence>
<reference evidence="13 14" key="1">
    <citation type="submission" date="2023-12" db="EMBL/GenBank/DDBJ databases">
        <title>Genome sequencing and assembly of bacterial species from a model synthetic community.</title>
        <authorList>
            <person name="Hogle S.L."/>
        </authorList>
    </citation>
    <scope>NUCLEOTIDE SEQUENCE [LARGE SCALE GENOMIC DNA]</scope>
    <source>
        <strain evidence="13 14">HAMBI_3031</strain>
    </source>
</reference>
<dbReference type="EMBL" id="CP139960">
    <property type="protein sequence ID" value="WQD38301.1"/>
    <property type="molecule type" value="Genomic_DNA"/>
</dbReference>
<dbReference type="SUPFAM" id="SSF49464">
    <property type="entry name" value="Carboxypeptidase regulatory domain-like"/>
    <property type="match status" value="1"/>
</dbReference>
<name>A0ABZ0W536_9BACT</name>
<dbReference type="InterPro" id="IPR008969">
    <property type="entry name" value="CarboxyPept-like_regulatory"/>
</dbReference>
<evidence type="ECO:0000256" key="1">
    <source>
        <dbReference type="ARBA" id="ARBA00004571"/>
    </source>
</evidence>
<evidence type="ECO:0000256" key="3">
    <source>
        <dbReference type="ARBA" id="ARBA00022452"/>
    </source>
</evidence>
<evidence type="ECO:0000313" key="14">
    <source>
        <dbReference type="Proteomes" id="UP001325680"/>
    </source>
</evidence>
<evidence type="ECO:0000256" key="9">
    <source>
        <dbReference type="RuleBase" id="RU003357"/>
    </source>
</evidence>
<keyword evidence="6 8" id="KW-0472">Membrane</keyword>
<evidence type="ECO:0000256" key="6">
    <source>
        <dbReference type="ARBA" id="ARBA00023136"/>
    </source>
</evidence>
<evidence type="ECO:0000256" key="5">
    <source>
        <dbReference type="ARBA" id="ARBA00023077"/>
    </source>
</evidence>
<keyword evidence="7 8" id="KW-0998">Cell outer membrane</keyword>
<dbReference type="PROSITE" id="PS52016">
    <property type="entry name" value="TONB_DEPENDENT_REC_3"/>
    <property type="match status" value="1"/>
</dbReference>
<keyword evidence="5 9" id="KW-0798">TonB box</keyword>
<evidence type="ECO:0000259" key="11">
    <source>
        <dbReference type="Pfam" id="PF00593"/>
    </source>
</evidence>
<dbReference type="Pfam" id="PF07715">
    <property type="entry name" value="Plug"/>
    <property type="match status" value="1"/>
</dbReference>
<feature type="domain" description="TonB-dependent receptor-like beta-barrel" evidence="11">
    <location>
        <begin position="427"/>
        <end position="1008"/>
    </location>
</feature>
<dbReference type="Pfam" id="PF00593">
    <property type="entry name" value="TonB_dep_Rec_b-barrel"/>
    <property type="match status" value="1"/>
</dbReference>
<keyword evidence="4 8" id="KW-0812">Transmembrane</keyword>
<gene>
    <name evidence="13" type="ORF">U0035_21755</name>
</gene>
<accession>A0ABZ0W536</accession>
<evidence type="ECO:0000256" key="8">
    <source>
        <dbReference type="PROSITE-ProRule" id="PRU01360"/>
    </source>
</evidence>
<dbReference type="InterPro" id="IPR039426">
    <property type="entry name" value="TonB-dep_rcpt-like"/>
</dbReference>
<dbReference type="InterPro" id="IPR000531">
    <property type="entry name" value="Beta-barrel_TonB"/>
</dbReference>
<protein>
    <submittedName>
        <fullName evidence="13">TonB-dependent receptor</fullName>
    </submittedName>
</protein>
<dbReference type="Gene3D" id="2.170.130.10">
    <property type="entry name" value="TonB-dependent receptor, plug domain"/>
    <property type="match status" value="1"/>
</dbReference>
<comment type="similarity">
    <text evidence="8 9">Belongs to the TonB-dependent receptor family.</text>
</comment>
<keyword evidence="2 8" id="KW-0813">Transport</keyword>
<dbReference type="InterPro" id="IPR012910">
    <property type="entry name" value="Plug_dom"/>
</dbReference>
<comment type="subcellular location">
    <subcellularLocation>
        <location evidence="1 8">Cell outer membrane</location>
        <topology evidence="1 8">Multi-pass membrane protein</topology>
    </subcellularLocation>
</comment>
<keyword evidence="14" id="KW-1185">Reference proteome</keyword>
<proteinExistence type="inferred from homology"/>
<feature type="compositionally biased region" description="Polar residues" evidence="10">
    <location>
        <begin position="528"/>
        <end position="537"/>
    </location>
</feature>
<dbReference type="NCBIfam" id="TIGR04056">
    <property type="entry name" value="OMP_RagA_SusC"/>
    <property type="match status" value="1"/>
</dbReference>
<dbReference type="InterPro" id="IPR023997">
    <property type="entry name" value="TonB-dep_OMP_SusC/RagA_CS"/>
</dbReference>
<dbReference type="InterPro" id="IPR036942">
    <property type="entry name" value="Beta-barrel_TonB_sf"/>
</dbReference>
<organism evidence="13 14">
    <name type="scientific">Niabella yanshanensis</name>
    <dbReference type="NCBI Taxonomy" id="577386"/>
    <lineage>
        <taxon>Bacteria</taxon>
        <taxon>Pseudomonadati</taxon>
        <taxon>Bacteroidota</taxon>
        <taxon>Chitinophagia</taxon>
        <taxon>Chitinophagales</taxon>
        <taxon>Chitinophagaceae</taxon>
        <taxon>Niabella</taxon>
    </lineage>
</organism>
<evidence type="ECO:0000256" key="4">
    <source>
        <dbReference type="ARBA" id="ARBA00022692"/>
    </source>
</evidence>
<dbReference type="Pfam" id="PF13715">
    <property type="entry name" value="CarbopepD_reg_2"/>
    <property type="match status" value="1"/>
</dbReference>
<evidence type="ECO:0000259" key="12">
    <source>
        <dbReference type="Pfam" id="PF07715"/>
    </source>
</evidence>